<comment type="caution">
    <text evidence="6">The sequence shown here is derived from an EMBL/GenBank/DDBJ whole genome shotgun (WGS) entry which is preliminary data.</text>
</comment>
<accession>A0A1Y3U1S8</accession>
<dbReference type="eggNOG" id="COG3290">
    <property type="taxonomic scope" value="Bacteria"/>
</dbReference>
<feature type="compositionally biased region" description="Low complexity" evidence="4">
    <location>
        <begin position="252"/>
        <end position="261"/>
    </location>
</feature>
<feature type="region of interest" description="Disordered" evidence="4">
    <location>
        <begin position="237"/>
        <end position="261"/>
    </location>
</feature>
<evidence type="ECO:0000256" key="3">
    <source>
        <dbReference type="ARBA" id="ARBA00023012"/>
    </source>
</evidence>
<dbReference type="Pfam" id="PF02518">
    <property type="entry name" value="HATPase_c"/>
    <property type="match status" value="1"/>
</dbReference>
<dbReference type="GO" id="GO:0000160">
    <property type="term" value="P:phosphorelay signal transduction system"/>
    <property type="evidence" value="ECO:0007669"/>
    <property type="project" value="UniProtKB-KW"/>
</dbReference>
<feature type="compositionally biased region" description="Low complexity" evidence="4">
    <location>
        <begin position="381"/>
        <end position="394"/>
    </location>
</feature>
<organism evidence="6 7">
    <name type="scientific">Enorma massiliensis</name>
    <dbReference type="NCBI Taxonomy" id="1472761"/>
    <lineage>
        <taxon>Bacteria</taxon>
        <taxon>Bacillati</taxon>
        <taxon>Actinomycetota</taxon>
        <taxon>Coriobacteriia</taxon>
        <taxon>Coriobacteriales</taxon>
        <taxon>Coriobacteriaceae</taxon>
        <taxon>Enorma</taxon>
    </lineage>
</organism>
<feature type="compositionally biased region" description="Basic and acidic residues" evidence="4">
    <location>
        <begin position="16"/>
        <end position="27"/>
    </location>
</feature>
<name>A0A1Y3U1S8_9ACTN</name>
<dbReference type="PRINTS" id="PR00344">
    <property type="entry name" value="BCTRLSENSOR"/>
</dbReference>
<feature type="region of interest" description="Disordered" evidence="4">
    <location>
        <begin position="1"/>
        <end position="27"/>
    </location>
</feature>
<protein>
    <recommendedName>
        <fullName evidence="2">histidine kinase</fullName>
        <ecNumber evidence="2">2.7.13.3</ecNumber>
    </recommendedName>
</protein>
<evidence type="ECO:0000256" key="2">
    <source>
        <dbReference type="ARBA" id="ARBA00012438"/>
    </source>
</evidence>
<gene>
    <name evidence="6" type="ORF">B5G21_06020</name>
</gene>
<evidence type="ECO:0000313" key="7">
    <source>
        <dbReference type="Proteomes" id="UP000196560"/>
    </source>
</evidence>
<dbReference type="GO" id="GO:0004673">
    <property type="term" value="F:protein histidine kinase activity"/>
    <property type="evidence" value="ECO:0007669"/>
    <property type="project" value="UniProtKB-EC"/>
</dbReference>
<dbReference type="InterPro" id="IPR003594">
    <property type="entry name" value="HATPase_dom"/>
</dbReference>
<dbReference type="STRING" id="1118060.GCA_000311845_00073"/>
<evidence type="ECO:0000259" key="5">
    <source>
        <dbReference type="SMART" id="SM00387"/>
    </source>
</evidence>
<keyword evidence="7" id="KW-1185">Reference proteome</keyword>
<dbReference type="Gene3D" id="3.30.565.10">
    <property type="entry name" value="Histidine kinase-like ATPase, C-terminal domain"/>
    <property type="match status" value="1"/>
</dbReference>
<feature type="region of interest" description="Disordered" evidence="4">
    <location>
        <begin position="373"/>
        <end position="400"/>
    </location>
</feature>
<dbReference type="eggNOG" id="COG1846">
    <property type="taxonomic scope" value="Bacteria"/>
</dbReference>
<reference evidence="7" key="1">
    <citation type="submission" date="2017-04" db="EMBL/GenBank/DDBJ databases">
        <title>Function of individual gut microbiota members based on whole genome sequencing of pure cultures obtained from chicken caecum.</title>
        <authorList>
            <person name="Medvecky M."/>
            <person name="Cejkova D."/>
            <person name="Polansky O."/>
            <person name="Karasova D."/>
            <person name="Kubasova T."/>
            <person name="Cizek A."/>
            <person name="Rychlik I."/>
        </authorList>
    </citation>
    <scope>NUCLEOTIDE SEQUENCE [LARGE SCALE GENOMIC DNA]</scope>
    <source>
        <strain evidence="7">An70</strain>
    </source>
</reference>
<dbReference type="AlphaFoldDB" id="A0A1Y3U1S8"/>
<dbReference type="InterPro" id="IPR036390">
    <property type="entry name" value="WH_DNA-bd_sf"/>
</dbReference>
<feature type="region of interest" description="Disordered" evidence="4">
    <location>
        <begin position="276"/>
        <end position="323"/>
    </location>
</feature>
<dbReference type="SMART" id="SM00387">
    <property type="entry name" value="HATPase_c"/>
    <property type="match status" value="1"/>
</dbReference>
<dbReference type="SUPFAM" id="SSF46785">
    <property type="entry name" value="Winged helix' DNA-binding domain"/>
    <property type="match status" value="1"/>
</dbReference>
<proteinExistence type="predicted"/>
<dbReference type="InterPro" id="IPR036890">
    <property type="entry name" value="HATPase_C_sf"/>
</dbReference>
<dbReference type="RefSeq" id="WP_087186429.1">
    <property type="nucleotide sequence ID" value="NZ_NFHO01000006.1"/>
</dbReference>
<evidence type="ECO:0000256" key="4">
    <source>
        <dbReference type="SAM" id="MobiDB-lite"/>
    </source>
</evidence>
<dbReference type="SUPFAM" id="SSF55874">
    <property type="entry name" value="ATPase domain of HSP90 chaperone/DNA topoisomerase II/histidine kinase"/>
    <property type="match status" value="1"/>
</dbReference>
<keyword evidence="3" id="KW-0902">Two-component regulatory system</keyword>
<feature type="domain" description="Histidine kinase/HSP90-like ATPase" evidence="5">
    <location>
        <begin position="107"/>
        <end position="213"/>
    </location>
</feature>
<dbReference type="Proteomes" id="UP000196560">
    <property type="component" value="Unassembled WGS sequence"/>
</dbReference>
<feature type="compositionally biased region" description="Low complexity" evidence="4">
    <location>
        <begin position="280"/>
        <end position="318"/>
    </location>
</feature>
<dbReference type="EMBL" id="NFHO01000006">
    <property type="protein sequence ID" value="OUN42763.1"/>
    <property type="molecule type" value="Genomic_DNA"/>
</dbReference>
<sequence length="475" mass="50780">MADDFYPFVDSGDPAPDNRHITGISDGEHTDMANAELGTHADQAKTPQDETAAAAEPSGESTVFATRIAIYDDMLSTPRVIVVQPKDPRSYLEEITNTVYRCMKEQGGSLSLMVIRELVENFIHAHFTEPIVSILDGGNTIRFADQGPGINDKERAFEFGVTSANRSMKRYIRGTGAGLPMVQQYLENAGGAVSIEDNLGAGTVVTVSVDQARVAEIEANSGRGAAVRGTQFTSASLGRGIPRGGYAGAPNPYQEQYPYQPGAFAQVPGQGFAAGAGSMPAQGYPQQAGAWPQQQAPYPQQPAQYQQATPQGAPAQQQTGSFQQAAPYTQAGLYQQAGFPHQYGYPAQPPYGMGWGFSTTPEPGFQQSGQEFSTIQQHMPQAGETQAQQAAGGTVQNRGANEPFLTERGLQALDFLVANGQCGPTELTNAFGHSGPTWSRELATLSGYGFATKHGRKYFLTELGAAWIAEHRAQN</sequence>
<comment type="catalytic activity">
    <reaction evidence="1">
        <text>ATP + protein L-histidine = ADP + protein N-phospho-L-histidine.</text>
        <dbReference type="EC" id="2.7.13.3"/>
    </reaction>
</comment>
<evidence type="ECO:0000256" key="1">
    <source>
        <dbReference type="ARBA" id="ARBA00000085"/>
    </source>
</evidence>
<dbReference type="InterPro" id="IPR036388">
    <property type="entry name" value="WH-like_DNA-bd_sf"/>
</dbReference>
<evidence type="ECO:0000313" key="6">
    <source>
        <dbReference type="EMBL" id="OUN42763.1"/>
    </source>
</evidence>
<dbReference type="Gene3D" id="1.10.10.10">
    <property type="entry name" value="Winged helix-like DNA-binding domain superfamily/Winged helix DNA-binding domain"/>
    <property type="match status" value="1"/>
</dbReference>
<dbReference type="InterPro" id="IPR004358">
    <property type="entry name" value="Sig_transdc_His_kin-like_C"/>
</dbReference>
<dbReference type="EC" id="2.7.13.3" evidence="2"/>